<feature type="compositionally biased region" description="Low complexity" evidence="1">
    <location>
        <begin position="189"/>
        <end position="210"/>
    </location>
</feature>
<dbReference type="EMBL" id="AY498874">
    <property type="protein sequence ID" value="AAS45801.1"/>
    <property type="molecule type" value="Genomic_DNA"/>
</dbReference>
<organism evidence="2">
    <name type="scientific">Streptomyces lavendulae</name>
    <dbReference type="NCBI Taxonomy" id="1914"/>
    <lineage>
        <taxon>Bacteria</taxon>
        <taxon>Bacillati</taxon>
        <taxon>Actinomycetota</taxon>
        <taxon>Actinomycetes</taxon>
        <taxon>Kitasatosporales</taxon>
        <taxon>Streptomycetaceae</taxon>
        <taxon>Streptomyces</taxon>
    </lineage>
</organism>
<gene>
    <name evidence="2" type="primary">SLV.18</name>
</gene>
<keyword evidence="2" id="KW-0614">Plasmid</keyword>
<dbReference type="AlphaFoldDB" id="Q6RGQ2"/>
<dbReference type="InterPro" id="IPR024735">
    <property type="entry name" value="TcpC"/>
</dbReference>
<name>Q6RGQ2_STRLA</name>
<geneLocation type="plasmid" evidence="2">
    <name>linear plasmid pSLV45</name>
</geneLocation>
<feature type="region of interest" description="Disordered" evidence="1">
    <location>
        <begin position="18"/>
        <end position="46"/>
    </location>
</feature>
<sequence>MPPQQPAPVNPWETAAAQLKAEQAATTPTPAAAPAAKQRTPQESAPWVTVEERSGSAFARRLGRGTLWALVVLLVLVGTKSLLLPKKTAAPAAAPNTGQGTPAYPTAEAQVTASRFVRAYLSWDEKDPAARAAQLAAVLPEGADTSAGWSGKGRQEVLAVEPGSVTPTTQQQARVRVDVLIRPAADTLAPAQGGQPAPSASPTASPSGPAAPSAYWIGMDVPVVQAAGRVIVSGQPGIVGVPAKGPRPPELKGPETDSGFSQHTSDTVSRFFKAYAAGGDTESVTAPGTSLPPLPAGITLTGVTSWTADKGSGSDRSGTARVSWQIGGAQLEQTYRIRLTRVASADAERWQVAGVTGGTA</sequence>
<dbReference type="InterPro" id="IPR035628">
    <property type="entry name" value="TcpC_C"/>
</dbReference>
<evidence type="ECO:0000313" key="2">
    <source>
        <dbReference type="EMBL" id="AAS45801.1"/>
    </source>
</evidence>
<protein>
    <submittedName>
        <fullName evidence="2">SLV.18</fullName>
    </submittedName>
</protein>
<proteinExistence type="predicted"/>
<reference evidence="2" key="1">
    <citation type="submission" date="2003-12" db="EMBL/GenBank/DDBJ databases">
        <authorList>
            <person name="Hosted T.J.Jr."/>
            <person name="Horan A.C."/>
            <person name="Wang T."/>
        </authorList>
    </citation>
    <scope>NUCLEOTIDE SEQUENCE</scope>
    <source>
        <strain evidence="2">IMRU3455</strain>
        <plasmid evidence="2">linear plasmid pSLV45</plasmid>
    </source>
</reference>
<dbReference type="CDD" id="cd16428">
    <property type="entry name" value="TcpC_C"/>
    <property type="match status" value="1"/>
</dbReference>
<accession>Q6RGQ2</accession>
<feature type="region of interest" description="Disordered" evidence="1">
    <location>
        <begin position="188"/>
        <end position="210"/>
    </location>
</feature>
<feature type="compositionally biased region" description="Low complexity" evidence="1">
    <location>
        <begin position="18"/>
        <end position="36"/>
    </location>
</feature>
<dbReference type="CDD" id="cd16386">
    <property type="entry name" value="TcpC_N"/>
    <property type="match status" value="1"/>
</dbReference>
<dbReference type="Pfam" id="PF12642">
    <property type="entry name" value="TpcC"/>
    <property type="match status" value="1"/>
</dbReference>
<feature type="region of interest" description="Disordered" evidence="1">
    <location>
        <begin position="240"/>
        <end position="263"/>
    </location>
</feature>
<reference evidence="2" key="2">
    <citation type="journal article" date="2004" name="Microbiology">
        <title>Characterization of the Streptomyces lavendulae IMRU 3455 linear plasmid pSLV45.</title>
        <authorList>
            <person name="Hosted T.J."/>
            <person name="Wang T."/>
            <person name="Horan A.C."/>
        </authorList>
    </citation>
    <scope>NUCLEOTIDE SEQUENCE</scope>
    <source>
        <strain evidence="2">IMRU3455</strain>
        <plasmid evidence="2">linear plasmid pSLV45</plasmid>
    </source>
</reference>
<evidence type="ECO:0000256" key="1">
    <source>
        <dbReference type="SAM" id="MobiDB-lite"/>
    </source>
</evidence>